<reference evidence="2" key="1">
    <citation type="journal article" date="2023" name="Front. Plant Sci.">
        <title>Chromosomal-level genome assembly of Melastoma candidum provides insights into trichome evolution.</title>
        <authorList>
            <person name="Zhong Y."/>
            <person name="Wu W."/>
            <person name="Sun C."/>
            <person name="Zou P."/>
            <person name="Liu Y."/>
            <person name="Dai S."/>
            <person name="Zhou R."/>
        </authorList>
    </citation>
    <scope>NUCLEOTIDE SEQUENCE [LARGE SCALE GENOMIC DNA]</scope>
</reference>
<dbReference type="Proteomes" id="UP001057402">
    <property type="component" value="Chromosome 12"/>
</dbReference>
<comment type="caution">
    <text evidence="1">The sequence shown here is derived from an EMBL/GenBank/DDBJ whole genome shotgun (WGS) entry which is preliminary data.</text>
</comment>
<evidence type="ECO:0000313" key="1">
    <source>
        <dbReference type="EMBL" id="KAI4302711.1"/>
    </source>
</evidence>
<evidence type="ECO:0000313" key="2">
    <source>
        <dbReference type="Proteomes" id="UP001057402"/>
    </source>
</evidence>
<name>A0ACB9KYV4_9MYRT</name>
<dbReference type="EMBL" id="CM042891">
    <property type="protein sequence ID" value="KAI4302711.1"/>
    <property type="molecule type" value="Genomic_DNA"/>
</dbReference>
<proteinExistence type="predicted"/>
<accession>A0ACB9KYV4</accession>
<protein>
    <submittedName>
        <fullName evidence="1">Uncharacterized protein</fullName>
    </submittedName>
</protein>
<keyword evidence="2" id="KW-1185">Reference proteome</keyword>
<organism evidence="1 2">
    <name type="scientific">Melastoma candidum</name>
    <dbReference type="NCBI Taxonomy" id="119954"/>
    <lineage>
        <taxon>Eukaryota</taxon>
        <taxon>Viridiplantae</taxon>
        <taxon>Streptophyta</taxon>
        <taxon>Embryophyta</taxon>
        <taxon>Tracheophyta</taxon>
        <taxon>Spermatophyta</taxon>
        <taxon>Magnoliopsida</taxon>
        <taxon>eudicotyledons</taxon>
        <taxon>Gunneridae</taxon>
        <taxon>Pentapetalae</taxon>
        <taxon>rosids</taxon>
        <taxon>malvids</taxon>
        <taxon>Myrtales</taxon>
        <taxon>Melastomataceae</taxon>
        <taxon>Melastomatoideae</taxon>
        <taxon>Melastomateae</taxon>
        <taxon>Melastoma</taxon>
    </lineage>
</organism>
<gene>
    <name evidence="1" type="ORF">MLD38_038428</name>
</gene>
<sequence>MVEVASSLVGSLVSVKIIQVSEENRLLIFSEKEAAWSKYSVNVDIGDVFEGVVGSVEDYDAFIHLKFPDAGSYPLTGLVHISEVSWDLVQDVGDVLRKGDEVRVKVLNVDRAESRITLSIKQLQDDPFFETLDKVISTDGSVNDSATSNIEPLPGLEAIFNELLKEEGIEALRINQQGFEKRVVSQDLQLWLSNAPPMDNKFILLARAGRQVQEIQLTTSLDQEGIKKSLQRVLERVP</sequence>